<feature type="compositionally biased region" description="Polar residues" evidence="1">
    <location>
        <begin position="111"/>
        <end position="120"/>
    </location>
</feature>
<feature type="region of interest" description="Disordered" evidence="1">
    <location>
        <begin position="95"/>
        <end position="157"/>
    </location>
</feature>
<feature type="compositionally biased region" description="Low complexity" evidence="1">
    <location>
        <begin position="127"/>
        <end position="145"/>
    </location>
</feature>
<feature type="compositionally biased region" description="Polar residues" evidence="1">
    <location>
        <begin position="146"/>
        <end position="155"/>
    </location>
</feature>
<feature type="compositionally biased region" description="Basic residues" evidence="1">
    <location>
        <begin position="95"/>
        <end position="105"/>
    </location>
</feature>
<evidence type="ECO:0000256" key="1">
    <source>
        <dbReference type="SAM" id="MobiDB-lite"/>
    </source>
</evidence>
<evidence type="ECO:0000313" key="2">
    <source>
        <dbReference type="EMBL" id="GER35817.1"/>
    </source>
</evidence>
<protein>
    <submittedName>
        <fullName evidence="2">Methyl-CPG-binding domain protein 02</fullName>
    </submittedName>
</protein>
<reference evidence="3" key="1">
    <citation type="journal article" date="2019" name="Curr. Biol.">
        <title>Genome Sequence of Striga asiatica Provides Insight into the Evolution of Plant Parasitism.</title>
        <authorList>
            <person name="Yoshida S."/>
            <person name="Kim S."/>
            <person name="Wafula E.K."/>
            <person name="Tanskanen J."/>
            <person name="Kim Y.M."/>
            <person name="Honaas L."/>
            <person name="Yang Z."/>
            <person name="Spallek T."/>
            <person name="Conn C.E."/>
            <person name="Ichihashi Y."/>
            <person name="Cheong K."/>
            <person name="Cui S."/>
            <person name="Der J.P."/>
            <person name="Gundlach H."/>
            <person name="Jiao Y."/>
            <person name="Hori C."/>
            <person name="Ishida J.K."/>
            <person name="Kasahara H."/>
            <person name="Kiba T."/>
            <person name="Kim M.S."/>
            <person name="Koo N."/>
            <person name="Laohavisit A."/>
            <person name="Lee Y.H."/>
            <person name="Lumba S."/>
            <person name="McCourt P."/>
            <person name="Mortimer J.C."/>
            <person name="Mutuku J.M."/>
            <person name="Nomura T."/>
            <person name="Sasaki-Sekimoto Y."/>
            <person name="Seto Y."/>
            <person name="Wang Y."/>
            <person name="Wakatake T."/>
            <person name="Sakakibara H."/>
            <person name="Demura T."/>
            <person name="Yamaguchi S."/>
            <person name="Yoneyama K."/>
            <person name="Manabe R.I."/>
            <person name="Nelson D.C."/>
            <person name="Schulman A.H."/>
            <person name="Timko M.P."/>
            <person name="dePamphilis C.W."/>
            <person name="Choi D."/>
            <person name="Shirasu K."/>
        </authorList>
    </citation>
    <scope>NUCLEOTIDE SEQUENCE [LARGE SCALE GENOMIC DNA]</scope>
    <source>
        <strain evidence="3">cv. UVA1</strain>
    </source>
</reference>
<dbReference type="AlphaFoldDB" id="A0A5A7PUK9"/>
<dbReference type="Proteomes" id="UP000325081">
    <property type="component" value="Unassembled WGS sequence"/>
</dbReference>
<organism evidence="2 3">
    <name type="scientific">Striga asiatica</name>
    <name type="common">Asiatic witchweed</name>
    <name type="synonym">Buchnera asiatica</name>
    <dbReference type="NCBI Taxonomy" id="4170"/>
    <lineage>
        <taxon>Eukaryota</taxon>
        <taxon>Viridiplantae</taxon>
        <taxon>Streptophyta</taxon>
        <taxon>Embryophyta</taxon>
        <taxon>Tracheophyta</taxon>
        <taxon>Spermatophyta</taxon>
        <taxon>Magnoliopsida</taxon>
        <taxon>eudicotyledons</taxon>
        <taxon>Gunneridae</taxon>
        <taxon>Pentapetalae</taxon>
        <taxon>asterids</taxon>
        <taxon>lamiids</taxon>
        <taxon>Lamiales</taxon>
        <taxon>Orobanchaceae</taxon>
        <taxon>Buchnereae</taxon>
        <taxon>Striga</taxon>
    </lineage>
</organism>
<dbReference type="EMBL" id="BKCP01005017">
    <property type="protein sequence ID" value="GER35817.1"/>
    <property type="molecule type" value="Genomic_DNA"/>
</dbReference>
<gene>
    <name evidence="2" type="ORF">STAS_12129</name>
</gene>
<accession>A0A5A7PUK9</accession>
<comment type="caution">
    <text evidence="2">The sequence shown here is derived from an EMBL/GenBank/DDBJ whole genome shotgun (WGS) entry which is preliminary data.</text>
</comment>
<name>A0A5A7PUK9_STRAF</name>
<keyword evidence="3" id="KW-1185">Reference proteome</keyword>
<evidence type="ECO:0000313" key="3">
    <source>
        <dbReference type="Proteomes" id="UP000325081"/>
    </source>
</evidence>
<proteinExistence type="predicted"/>
<sequence>MFQSRGSISSVDCLGIQKASPNRTAKVVESGLGPTTSRSSLEGGVLGLEMVVAWTAYVIMPVSAKNISTTVRLYKFSAINSKFLQALFFLRRHQPYRRHPRRKQPPRSSRQATTTASPPSRRTCIEPSSSPSSRTSLRTCTPRSTEPSLRSSSPGKRSENRSILVLHEVDERDEEYLLRWMILDWSICTVYDLHPPEPFRGYYGILADVNFRKHTQITRTKRRRGSSIDMVNI</sequence>